<feature type="active site" evidence="1">
    <location>
        <position position="168"/>
    </location>
</feature>
<keyword evidence="1 2" id="KW-0482">Metalloprotease</keyword>
<keyword evidence="1 2" id="KW-0862">Zinc</keyword>
<gene>
    <name evidence="4" type="ORF">C0Q70_20829</name>
</gene>
<dbReference type="SMART" id="SM00235">
    <property type="entry name" value="ZnMc"/>
    <property type="match status" value="1"/>
</dbReference>
<feature type="domain" description="Peptidase M12A" evidence="3">
    <location>
        <begin position="67"/>
        <end position="255"/>
    </location>
</feature>
<dbReference type="CDD" id="cd04280">
    <property type="entry name" value="ZnMc_astacin_like"/>
    <property type="match status" value="1"/>
</dbReference>
<dbReference type="Proteomes" id="UP000245119">
    <property type="component" value="Linkage Group LG14"/>
</dbReference>
<dbReference type="GO" id="GO:0008270">
    <property type="term" value="F:zinc ion binding"/>
    <property type="evidence" value="ECO:0007669"/>
    <property type="project" value="UniProtKB-UniRule"/>
</dbReference>
<evidence type="ECO:0000313" key="4">
    <source>
        <dbReference type="EMBL" id="PVD18280.1"/>
    </source>
</evidence>
<feature type="binding site" evidence="1">
    <location>
        <position position="177"/>
    </location>
    <ligand>
        <name>Zn(2+)</name>
        <dbReference type="ChEBI" id="CHEBI:29105"/>
        <note>catalytic</note>
    </ligand>
</feature>
<evidence type="ECO:0000256" key="1">
    <source>
        <dbReference type="PROSITE-ProRule" id="PRU01211"/>
    </source>
</evidence>
<keyword evidence="1 2" id="KW-0645">Protease</keyword>
<dbReference type="InterPro" id="IPR001506">
    <property type="entry name" value="Peptidase_M12A"/>
</dbReference>
<dbReference type="SUPFAM" id="SSF55486">
    <property type="entry name" value="Metalloproteases ('zincins'), catalytic domain"/>
    <property type="match status" value="1"/>
</dbReference>
<keyword evidence="1 2" id="KW-0378">Hydrolase</keyword>
<dbReference type="Pfam" id="PF01400">
    <property type="entry name" value="Astacin"/>
    <property type="match status" value="1"/>
</dbReference>
<dbReference type="OrthoDB" id="6061307at2759"/>
<feature type="binding site" evidence="1">
    <location>
        <position position="171"/>
    </location>
    <ligand>
        <name>Zn(2+)</name>
        <dbReference type="ChEBI" id="CHEBI:29105"/>
        <note>catalytic</note>
    </ligand>
</feature>
<evidence type="ECO:0000313" key="5">
    <source>
        <dbReference type="Proteomes" id="UP000245119"/>
    </source>
</evidence>
<comment type="cofactor">
    <cofactor evidence="1 2">
        <name>Zn(2+)</name>
        <dbReference type="ChEBI" id="CHEBI:29105"/>
    </cofactor>
    <text evidence="1 2">Binds 1 zinc ion per subunit.</text>
</comment>
<keyword evidence="1 2" id="KW-0479">Metal-binding</keyword>
<dbReference type="Gene3D" id="3.40.390.10">
    <property type="entry name" value="Collagenase (Catalytic Domain)"/>
    <property type="match status" value="1"/>
</dbReference>
<keyword evidence="5" id="KW-1185">Reference proteome</keyword>
<dbReference type="EC" id="3.4.24.-" evidence="2"/>
<dbReference type="AlphaFoldDB" id="A0A2T7NAS3"/>
<evidence type="ECO:0000259" key="3">
    <source>
        <dbReference type="PROSITE" id="PS51864"/>
    </source>
</evidence>
<dbReference type="GO" id="GO:0004222">
    <property type="term" value="F:metalloendopeptidase activity"/>
    <property type="evidence" value="ECO:0007669"/>
    <property type="project" value="UniProtKB-UniRule"/>
</dbReference>
<dbReference type="EMBL" id="PZQS01000014">
    <property type="protein sequence ID" value="PVD18280.1"/>
    <property type="molecule type" value="Genomic_DNA"/>
</dbReference>
<dbReference type="InterPro" id="IPR006026">
    <property type="entry name" value="Peptidase_Metallo"/>
</dbReference>
<accession>A0A2T7NAS3</accession>
<organism evidence="4 5">
    <name type="scientific">Pomacea canaliculata</name>
    <name type="common">Golden apple snail</name>
    <dbReference type="NCBI Taxonomy" id="400727"/>
    <lineage>
        <taxon>Eukaryota</taxon>
        <taxon>Metazoa</taxon>
        <taxon>Spiralia</taxon>
        <taxon>Lophotrochozoa</taxon>
        <taxon>Mollusca</taxon>
        <taxon>Gastropoda</taxon>
        <taxon>Caenogastropoda</taxon>
        <taxon>Architaenioglossa</taxon>
        <taxon>Ampullarioidea</taxon>
        <taxon>Ampullariidae</taxon>
        <taxon>Pomacea</taxon>
    </lineage>
</organism>
<comment type="caution">
    <text evidence="4">The sequence shown here is derived from an EMBL/GenBank/DDBJ whole genome shotgun (WGS) entry which is preliminary data.</text>
</comment>
<dbReference type="PRINTS" id="PR00480">
    <property type="entry name" value="ASTACIN"/>
</dbReference>
<sequence>MFVPDACTPILFIWSCSVRRRRRLRVHAGDQLIELDVCITPEQAKQFEPLPQEMSDSTSGRQRRKRQAMDAAAFPIWRGAVIPYVFNLSFSTSDRNLVLTAMAEWELVTCVRFRPATAEDIDLVIFRDGSRSEFSSTCHVLDKYWAVGGPQVLTLAQPCRTKRILIHELGHVLGLIHEHQRHDRDTYVHVLLQNVRNSTQERYQFSKLSLRPLTDGQVEYSYTSIMHYGRNNIIGRAEVPSPSDAEAINLLYGCEGR</sequence>
<dbReference type="PROSITE" id="PS51864">
    <property type="entry name" value="ASTACIN"/>
    <property type="match status" value="1"/>
</dbReference>
<dbReference type="GO" id="GO:0006508">
    <property type="term" value="P:proteolysis"/>
    <property type="evidence" value="ECO:0007669"/>
    <property type="project" value="UniProtKB-KW"/>
</dbReference>
<reference evidence="4 5" key="1">
    <citation type="submission" date="2018-04" db="EMBL/GenBank/DDBJ databases">
        <title>The genome of golden apple snail Pomacea canaliculata provides insight into stress tolerance and invasive adaptation.</title>
        <authorList>
            <person name="Liu C."/>
            <person name="Liu B."/>
            <person name="Ren Y."/>
            <person name="Zhang Y."/>
            <person name="Wang H."/>
            <person name="Li S."/>
            <person name="Jiang F."/>
            <person name="Yin L."/>
            <person name="Zhang G."/>
            <person name="Qian W."/>
            <person name="Fan W."/>
        </authorList>
    </citation>
    <scope>NUCLEOTIDE SEQUENCE [LARGE SCALE GENOMIC DNA]</scope>
    <source>
        <strain evidence="4">SZHN2017</strain>
        <tissue evidence="4">Muscle</tissue>
    </source>
</reference>
<comment type="caution">
    <text evidence="1">Lacks conserved residue(s) required for the propagation of feature annotation.</text>
</comment>
<dbReference type="PANTHER" id="PTHR10127">
    <property type="entry name" value="DISCOIDIN, CUB, EGF, LAMININ , AND ZINC METALLOPROTEASE DOMAIN CONTAINING"/>
    <property type="match status" value="1"/>
</dbReference>
<protein>
    <recommendedName>
        <fullName evidence="2">Metalloendopeptidase</fullName>
        <ecNumber evidence="2">3.4.24.-</ecNumber>
    </recommendedName>
</protein>
<dbReference type="InterPro" id="IPR024079">
    <property type="entry name" value="MetalloPept_cat_dom_sf"/>
</dbReference>
<dbReference type="InterPro" id="IPR034035">
    <property type="entry name" value="Astacin-like_dom"/>
</dbReference>
<evidence type="ECO:0000256" key="2">
    <source>
        <dbReference type="RuleBase" id="RU361183"/>
    </source>
</evidence>
<feature type="binding site" evidence="1">
    <location>
        <position position="167"/>
    </location>
    <ligand>
        <name>Zn(2+)</name>
        <dbReference type="ChEBI" id="CHEBI:29105"/>
        <note>catalytic</note>
    </ligand>
</feature>
<proteinExistence type="predicted"/>
<name>A0A2T7NAS3_POMCA</name>
<dbReference type="PANTHER" id="PTHR10127:SF850">
    <property type="entry name" value="METALLOENDOPEPTIDASE"/>
    <property type="match status" value="1"/>
</dbReference>